<comment type="caution">
    <text evidence="2">The sequence shown here is derived from an EMBL/GenBank/DDBJ whole genome shotgun (WGS) entry which is preliminary data.</text>
</comment>
<reference evidence="2" key="1">
    <citation type="submission" date="2021-07" db="EMBL/GenBank/DDBJ databases">
        <authorList>
            <person name="Catto M.A."/>
            <person name="Jacobson A."/>
            <person name="Kennedy G."/>
            <person name="Labadie P."/>
            <person name="Hunt B.G."/>
            <person name="Srinivasan R."/>
        </authorList>
    </citation>
    <scope>NUCLEOTIDE SEQUENCE</scope>
    <source>
        <strain evidence="2">PL_HMW_Pooled</strain>
        <tissue evidence="2">Head</tissue>
    </source>
</reference>
<dbReference type="AlphaFoldDB" id="A0AAE1HG74"/>
<organism evidence="2 3">
    <name type="scientific">Frankliniella fusca</name>
    <dbReference type="NCBI Taxonomy" id="407009"/>
    <lineage>
        <taxon>Eukaryota</taxon>
        <taxon>Metazoa</taxon>
        <taxon>Ecdysozoa</taxon>
        <taxon>Arthropoda</taxon>
        <taxon>Hexapoda</taxon>
        <taxon>Insecta</taxon>
        <taxon>Pterygota</taxon>
        <taxon>Neoptera</taxon>
        <taxon>Paraneoptera</taxon>
        <taxon>Thysanoptera</taxon>
        <taxon>Terebrantia</taxon>
        <taxon>Thripoidea</taxon>
        <taxon>Thripidae</taxon>
        <taxon>Frankliniella</taxon>
    </lineage>
</organism>
<evidence type="ECO:0000256" key="1">
    <source>
        <dbReference type="SAM" id="SignalP"/>
    </source>
</evidence>
<dbReference type="GO" id="GO:0005840">
    <property type="term" value="C:ribosome"/>
    <property type="evidence" value="ECO:0007669"/>
    <property type="project" value="UniProtKB-KW"/>
</dbReference>
<keyword evidence="2" id="KW-0687">Ribonucleoprotein</keyword>
<reference evidence="2" key="2">
    <citation type="journal article" date="2023" name="BMC Genomics">
        <title>Pest status, molecular evolution, and epigenetic factors derived from the genome assembly of Frankliniella fusca, a thysanopteran phytovirus vector.</title>
        <authorList>
            <person name="Catto M.A."/>
            <person name="Labadie P.E."/>
            <person name="Jacobson A.L."/>
            <person name="Kennedy G.G."/>
            <person name="Srinivasan R."/>
            <person name="Hunt B.G."/>
        </authorList>
    </citation>
    <scope>NUCLEOTIDE SEQUENCE</scope>
    <source>
        <strain evidence="2">PL_HMW_Pooled</strain>
    </source>
</reference>
<feature type="chain" id="PRO_5042226498" evidence="1">
    <location>
        <begin position="19"/>
        <end position="102"/>
    </location>
</feature>
<keyword evidence="1" id="KW-0732">Signal</keyword>
<dbReference type="Proteomes" id="UP001219518">
    <property type="component" value="Unassembled WGS sequence"/>
</dbReference>
<evidence type="ECO:0000313" key="2">
    <source>
        <dbReference type="EMBL" id="KAK3920785.1"/>
    </source>
</evidence>
<keyword evidence="2" id="KW-0689">Ribosomal protein</keyword>
<proteinExistence type="predicted"/>
<gene>
    <name evidence="2" type="ORF">KUF71_010022</name>
</gene>
<feature type="signal peptide" evidence="1">
    <location>
        <begin position="1"/>
        <end position="18"/>
    </location>
</feature>
<dbReference type="EMBL" id="JAHWGI010001022">
    <property type="protein sequence ID" value="KAK3920785.1"/>
    <property type="molecule type" value="Genomic_DNA"/>
</dbReference>
<accession>A0AAE1HG74</accession>
<name>A0AAE1HG74_9NEOP</name>
<protein>
    <submittedName>
        <fullName evidence="2">50S ribosomal protein L19</fullName>
    </submittedName>
</protein>
<sequence length="102" mass="11343">MHSPQRFTSCFVSPLVSTFLCQVSCPCRELPSWRQGKTVECNMRSLPGTCERLCQNDGSNLKAHRGRRGVILASSELRAGECMKSAEQVQGPMSLAEINKKR</sequence>
<keyword evidence="3" id="KW-1185">Reference proteome</keyword>
<evidence type="ECO:0000313" key="3">
    <source>
        <dbReference type="Proteomes" id="UP001219518"/>
    </source>
</evidence>